<dbReference type="HAMAP" id="MF_02043">
    <property type="entry name" value="DusC_subfam"/>
    <property type="match status" value="1"/>
</dbReference>
<evidence type="ECO:0000256" key="10">
    <source>
        <dbReference type="PIRNR" id="PIRNR006621"/>
    </source>
</evidence>
<keyword evidence="4 9" id="KW-0288">FMN</keyword>
<evidence type="ECO:0000313" key="13">
    <source>
        <dbReference type="Proteomes" id="UP001595630"/>
    </source>
</evidence>
<comment type="caution">
    <text evidence="9">Lacks conserved residue(s) required for the propagation of feature annotation.</text>
</comment>
<comment type="cofactor">
    <cofactor evidence="1 9 10">
        <name>FMN</name>
        <dbReference type="ChEBI" id="CHEBI:58210"/>
    </cofactor>
</comment>
<dbReference type="InterPro" id="IPR013785">
    <property type="entry name" value="Aldolase_TIM"/>
</dbReference>
<evidence type="ECO:0000256" key="7">
    <source>
        <dbReference type="ARBA" id="ARBA00022884"/>
    </source>
</evidence>
<dbReference type="EC" id="1.3.1.-" evidence="9"/>
<protein>
    <recommendedName>
        <fullName evidence="9">tRNA-dihydrouridine(16) synthase</fullName>
        <ecNumber evidence="9">1.3.1.-</ecNumber>
    </recommendedName>
    <alternativeName>
        <fullName evidence="9">U16-specific dihydrouridine synthase</fullName>
        <shortName evidence="9">U16-specific Dus</shortName>
    </alternativeName>
    <alternativeName>
        <fullName evidence="9">tRNA-dihydrouridine synthase C</fullName>
    </alternativeName>
</protein>
<feature type="site" description="Interacts with tRNA; defines subfamily-specific binding signature" evidence="9">
    <location>
        <position position="299"/>
    </location>
</feature>
<comment type="caution">
    <text evidence="12">The sequence shown here is derived from an EMBL/GenBank/DDBJ whole genome shotgun (WGS) entry which is preliminary data.</text>
</comment>
<evidence type="ECO:0000256" key="9">
    <source>
        <dbReference type="HAMAP-Rule" id="MF_02043"/>
    </source>
</evidence>
<evidence type="ECO:0000256" key="6">
    <source>
        <dbReference type="ARBA" id="ARBA00022857"/>
    </source>
</evidence>
<evidence type="ECO:0000256" key="1">
    <source>
        <dbReference type="ARBA" id="ARBA00001917"/>
    </source>
</evidence>
<dbReference type="EMBL" id="JBHRXZ010000016">
    <property type="protein sequence ID" value="MFC3607414.1"/>
    <property type="molecule type" value="Genomic_DNA"/>
</dbReference>
<feature type="binding site" evidence="9">
    <location>
        <begin position="223"/>
        <end position="224"/>
    </location>
    <ligand>
        <name>FMN</name>
        <dbReference type="ChEBI" id="CHEBI:58210"/>
    </ligand>
</feature>
<comment type="similarity">
    <text evidence="10">Belongs to the dus family.</text>
</comment>
<evidence type="ECO:0000256" key="4">
    <source>
        <dbReference type="ARBA" id="ARBA00022643"/>
    </source>
</evidence>
<feature type="site" description="Interacts with tRNA; defines subfamily-specific binding signature" evidence="9">
    <location>
        <position position="278"/>
    </location>
</feature>
<dbReference type="InterPro" id="IPR032886">
    <property type="entry name" value="DusC"/>
</dbReference>
<feature type="site" description="Interacts with tRNA" evidence="9">
    <location>
        <position position="176"/>
    </location>
</feature>
<dbReference type="Gene3D" id="3.20.20.70">
    <property type="entry name" value="Aldolase class I"/>
    <property type="match status" value="1"/>
</dbReference>
<dbReference type="InterPro" id="IPR035587">
    <property type="entry name" value="DUS-like_FMN-bd"/>
</dbReference>
<comment type="similarity">
    <text evidence="9">Belongs to the Dus family. DusC subfamily.</text>
</comment>
<feature type="binding site" evidence="9">
    <location>
        <position position="68"/>
    </location>
    <ligand>
        <name>FMN</name>
        <dbReference type="ChEBI" id="CHEBI:58210"/>
    </ligand>
</feature>
<feature type="binding site" evidence="9">
    <location>
        <begin position="199"/>
        <end position="201"/>
    </location>
    <ligand>
        <name>FMN</name>
        <dbReference type="ChEBI" id="CHEBI:58210"/>
    </ligand>
</feature>
<evidence type="ECO:0000259" key="11">
    <source>
        <dbReference type="Pfam" id="PF01207"/>
    </source>
</evidence>
<evidence type="ECO:0000256" key="5">
    <source>
        <dbReference type="ARBA" id="ARBA00022694"/>
    </source>
</evidence>
<dbReference type="InterPro" id="IPR018517">
    <property type="entry name" value="tRNA_hU_synthase_CS"/>
</dbReference>
<dbReference type="PANTHER" id="PTHR11082:SF26">
    <property type="entry name" value="TRNA-DIHYDROURIDINE(16) SYNTHASE"/>
    <property type="match status" value="1"/>
</dbReference>
<comment type="catalytic activity">
    <reaction evidence="9">
        <text>5,6-dihydrouridine(16) in tRNA + NADP(+) = uridine(16) in tRNA + NADPH + H(+)</text>
        <dbReference type="Rhea" id="RHEA:53376"/>
        <dbReference type="Rhea" id="RHEA-COMP:13543"/>
        <dbReference type="Rhea" id="RHEA-COMP:13544"/>
        <dbReference type="ChEBI" id="CHEBI:15378"/>
        <dbReference type="ChEBI" id="CHEBI:57783"/>
        <dbReference type="ChEBI" id="CHEBI:58349"/>
        <dbReference type="ChEBI" id="CHEBI:65315"/>
        <dbReference type="ChEBI" id="CHEBI:74443"/>
    </reaction>
</comment>
<dbReference type="Proteomes" id="UP001595630">
    <property type="component" value="Unassembled WGS sequence"/>
</dbReference>
<dbReference type="RefSeq" id="WP_386362507.1">
    <property type="nucleotide sequence ID" value="NZ_JBHRXZ010000016.1"/>
</dbReference>
<feature type="site" description="Interacts with tRNA; defines subfamily-specific binding signature" evidence="9">
    <location>
        <position position="276"/>
    </location>
</feature>
<feature type="binding site" evidence="9">
    <location>
        <position position="139"/>
    </location>
    <ligand>
        <name>FMN</name>
        <dbReference type="ChEBI" id="CHEBI:58210"/>
    </ligand>
</feature>
<comment type="catalytic activity">
    <reaction evidence="9">
        <text>5,6-dihydrouridine(16) in tRNA + NAD(+) = uridine(16) in tRNA + NADH + H(+)</text>
        <dbReference type="Rhea" id="RHEA:53380"/>
        <dbReference type="Rhea" id="RHEA-COMP:13543"/>
        <dbReference type="Rhea" id="RHEA-COMP:13544"/>
        <dbReference type="ChEBI" id="CHEBI:15378"/>
        <dbReference type="ChEBI" id="CHEBI:57540"/>
        <dbReference type="ChEBI" id="CHEBI:57945"/>
        <dbReference type="ChEBI" id="CHEBI:65315"/>
        <dbReference type="ChEBI" id="CHEBI:74443"/>
    </reaction>
</comment>
<accession>A0ABV7T3K9</accession>
<evidence type="ECO:0000256" key="2">
    <source>
        <dbReference type="ARBA" id="ARBA00022555"/>
    </source>
</evidence>
<dbReference type="InterPro" id="IPR001269">
    <property type="entry name" value="DUS_fam"/>
</dbReference>
<feature type="active site" description="Proton donor" evidence="9">
    <location>
        <position position="98"/>
    </location>
</feature>
<name>A0ABV7T3K9_9GAMM</name>
<keyword evidence="8 9" id="KW-0560">Oxidoreductase</keyword>
<reference evidence="13" key="1">
    <citation type="journal article" date="2019" name="Int. J. Syst. Evol. Microbiol.">
        <title>The Global Catalogue of Microorganisms (GCM) 10K type strain sequencing project: providing services to taxonomists for standard genome sequencing and annotation.</title>
        <authorList>
            <consortium name="The Broad Institute Genomics Platform"/>
            <consortium name="The Broad Institute Genome Sequencing Center for Infectious Disease"/>
            <person name="Wu L."/>
            <person name="Ma J."/>
        </authorList>
    </citation>
    <scope>NUCLEOTIDE SEQUENCE [LARGE SCALE GENOMIC DNA]</scope>
    <source>
        <strain evidence="13">KCTC 42447</strain>
    </source>
</reference>
<dbReference type="InterPro" id="IPR042270">
    <property type="entry name" value="DusC_C"/>
</dbReference>
<feature type="site" description="Interacts with tRNA; defines subfamily-specific binding signature" evidence="9">
    <location>
        <position position="35"/>
    </location>
</feature>
<evidence type="ECO:0000256" key="8">
    <source>
        <dbReference type="ARBA" id="ARBA00023002"/>
    </source>
</evidence>
<keyword evidence="6 9" id="KW-0521">NADP</keyword>
<organism evidence="12 13">
    <name type="scientific">Stutzerimonas tarimensis</name>
    <dbReference type="NCBI Taxonomy" id="1507735"/>
    <lineage>
        <taxon>Bacteria</taxon>
        <taxon>Pseudomonadati</taxon>
        <taxon>Pseudomonadota</taxon>
        <taxon>Gammaproteobacteria</taxon>
        <taxon>Pseudomonadales</taxon>
        <taxon>Pseudomonadaceae</taxon>
        <taxon>Stutzerimonas</taxon>
    </lineage>
</organism>
<gene>
    <name evidence="9" type="primary">dusC</name>
    <name evidence="12" type="ORF">ACFOMF_06455</name>
</gene>
<keyword evidence="2 9" id="KW-0820">tRNA-binding</keyword>
<dbReference type="Pfam" id="PF01207">
    <property type="entry name" value="Dus"/>
    <property type="match status" value="1"/>
</dbReference>
<dbReference type="CDD" id="cd02801">
    <property type="entry name" value="DUS_like_FMN"/>
    <property type="match status" value="1"/>
</dbReference>
<dbReference type="PANTHER" id="PTHR11082">
    <property type="entry name" value="TRNA-DIHYDROURIDINE SYNTHASE"/>
    <property type="match status" value="1"/>
</dbReference>
<keyword evidence="3 9" id="KW-0285">Flavoprotein</keyword>
<keyword evidence="5 9" id="KW-0819">tRNA processing</keyword>
<dbReference type="PROSITE" id="PS01136">
    <property type="entry name" value="UPF0034"/>
    <property type="match status" value="1"/>
</dbReference>
<feature type="domain" description="DUS-like FMN-binding" evidence="11">
    <location>
        <begin position="5"/>
        <end position="242"/>
    </location>
</feature>
<dbReference type="SUPFAM" id="SSF51395">
    <property type="entry name" value="FMN-linked oxidoreductases"/>
    <property type="match status" value="1"/>
</dbReference>
<evidence type="ECO:0000313" key="12">
    <source>
        <dbReference type="EMBL" id="MFC3607414.1"/>
    </source>
</evidence>
<dbReference type="PIRSF" id="PIRSF006621">
    <property type="entry name" value="Dus"/>
    <property type="match status" value="1"/>
</dbReference>
<dbReference type="Gene3D" id="1.20.225.30">
    <property type="entry name" value="Dihydrouridine synthase, C-terminal recognition domain"/>
    <property type="match status" value="1"/>
</dbReference>
<comment type="function">
    <text evidence="9">Catalyzes the synthesis of 5,6-dihydrouridine (D), a modified base found in the D-loop of most tRNAs, via the reduction of the C5-C6 double bond in target uridines. Specifically modifies U16 in tRNAs.</text>
</comment>
<proteinExistence type="inferred from homology"/>
<evidence type="ECO:0000256" key="3">
    <source>
        <dbReference type="ARBA" id="ARBA00022630"/>
    </source>
</evidence>
<feature type="site" description="Interacts with tRNA" evidence="9">
    <location>
        <position position="95"/>
    </location>
</feature>
<keyword evidence="7 9" id="KW-0694">RNA-binding</keyword>
<keyword evidence="13" id="KW-1185">Reference proteome</keyword>
<sequence>MQIALAPMEGLVDDILRDVLTRTTGIDWCVSEFIRVSDRLLCASHFHQLAPELQHGARTRAGTPMRVQLLGSDPACLADNAALACQLGAPVIDLNFGCPAKTVNKSRGGAVLLNEPDLLHAIVSEVRQAVPPSIPVTAKMRLGYALPDGALDCAHALVDGGAAQLVVHARTRAEGYKPPAHWEWVARVQDVVAVPVFANGDVWSLEDWYRCREVSGVADVMLGRGLVSRPDLARQIAAARDGCPVTPFCWTDILPMLADFWQLSRRKLSPRYAPGRLKQWLAMLTRSYPEAAVLFAEIRRENDCARLDALLLPGERAPGVMAAALPG</sequence>